<name>A0AAD7K3A3_9AGAR</name>
<protein>
    <submittedName>
        <fullName evidence="1">Uncharacterized protein</fullName>
    </submittedName>
</protein>
<accession>A0AAD7K3A3</accession>
<organism evidence="1 2">
    <name type="scientific">Mycena maculata</name>
    <dbReference type="NCBI Taxonomy" id="230809"/>
    <lineage>
        <taxon>Eukaryota</taxon>
        <taxon>Fungi</taxon>
        <taxon>Dikarya</taxon>
        <taxon>Basidiomycota</taxon>
        <taxon>Agaricomycotina</taxon>
        <taxon>Agaricomycetes</taxon>
        <taxon>Agaricomycetidae</taxon>
        <taxon>Agaricales</taxon>
        <taxon>Marasmiineae</taxon>
        <taxon>Mycenaceae</taxon>
        <taxon>Mycena</taxon>
    </lineage>
</organism>
<evidence type="ECO:0000313" key="1">
    <source>
        <dbReference type="EMBL" id="KAJ7777503.1"/>
    </source>
</evidence>
<gene>
    <name evidence="1" type="ORF">DFH07DRAFT_797044</name>
</gene>
<evidence type="ECO:0000313" key="2">
    <source>
        <dbReference type="Proteomes" id="UP001215280"/>
    </source>
</evidence>
<reference evidence="1" key="1">
    <citation type="submission" date="2023-03" db="EMBL/GenBank/DDBJ databases">
        <title>Massive genome expansion in bonnet fungi (Mycena s.s.) driven by repeated elements and novel gene families across ecological guilds.</title>
        <authorList>
            <consortium name="Lawrence Berkeley National Laboratory"/>
            <person name="Harder C.B."/>
            <person name="Miyauchi S."/>
            <person name="Viragh M."/>
            <person name="Kuo A."/>
            <person name="Thoen E."/>
            <person name="Andreopoulos B."/>
            <person name="Lu D."/>
            <person name="Skrede I."/>
            <person name="Drula E."/>
            <person name="Henrissat B."/>
            <person name="Morin E."/>
            <person name="Kohler A."/>
            <person name="Barry K."/>
            <person name="LaButti K."/>
            <person name="Morin E."/>
            <person name="Salamov A."/>
            <person name="Lipzen A."/>
            <person name="Mereny Z."/>
            <person name="Hegedus B."/>
            <person name="Baldrian P."/>
            <person name="Stursova M."/>
            <person name="Weitz H."/>
            <person name="Taylor A."/>
            <person name="Grigoriev I.V."/>
            <person name="Nagy L.G."/>
            <person name="Martin F."/>
            <person name="Kauserud H."/>
        </authorList>
    </citation>
    <scope>NUCLEOTIDE SEQUENCE</scope>
    <source>
        <strain evidence="1">CBHHK188m</strain>
    </source>
</reference>
<keyword evidence="2" id="KW-1185">Reference proteome</keyword>
<sequence length="177" mass="20479">MRCMNDSPSFATRAEASEFVTNAQKIWVYYMHWLTCCILTSIENGYNSAWNFGAAINMSTTEFVHRINKTAFYGSGQSLRRLMSHVVYSNAMDFLCAHFISKYSRRLLVTEHQGAVHLTMWPIPKETPMDPSQEEPAEQFMRMYLHQNGLTIDDLDNEVMLAEAEDEDTSMYMIKCM</sequence>
<proteinExistence type="predicted"/>
<dbReference type="AlphaFoldDB" id="A0AAD7K3A3"/>
<dbReference type="Proteomes" id="UP001215280">
    <property type="component" value="Unassembled WGS sequence"/>
</dbReference>
<dbReference type="EMBL" id="JARJLG010000010">
    <property type="protein sequence ID" value="KAJ7777503.1"/>
    <property type="molecule type" value="Genomic_DNA"/>
</dbReference>
<comment type="caution">
    <text evidence="1">The sequence shown here is derived from an EMBL/GenBank/DDBJ whole genome shotgun (WGS) entry which is preliminary data.</text>
</comment>